<keyword evidence="7" id="KW-0472">Membrane</keyword>
<dbReference type="Proteomes" id="UP000637423">
    <property type="component" value="Unassembled WGS sequence"/>
</dbReference>
<keyword evidence="6" id="KW-0503">Monooxygenase</keyword>
<dbReference type="SUPFAM" id="SSF47240">
    <property type="entry name" value="Ferritin-like"/>
    <property type="match status" value="1"/>
</dbReference>
<proteinExistence type="predicted"/>
<keyword evidence="5" id="KW-0408">Iron</keyword>
<evidence type="ECO:0000256" key="2">
    <source>
        <dbReference type="ARBA" id="ARBA00022688"/>
    </source>
</evidence>
<dbReference type="GO" id="GO:0046872">
    <property type="term" value="F:metal ion binding"/>
    <property type="evidence" value="ECO:0007669"/>
    <property type="project" value="UniProtKB-KW"/>
</dbReference>
<keyword evidence="3" id="KW-0479">Metal-binding</keyword>
<accession>A0A916XFI8</accession>
<evidence type="ECO:0000256" key="4">
    <source>
        <dbReference type="ARBA" id="ARBA00023002"/>
    </source>
</evidence>
<evidence type="ECO:0000256" key="5">
    <source>
        <dbReference type="ARBA" id="ARBA00023004"/>
    </source>
</evidence>
<evidence type="ECO:0000256" key="1">
    <source>
        <dbReference type="ARBA" id="ARBA00004749"/>
    </source>
</evidence>
<dbReference type="PANTHER" id="PTHR11237:SF4">
    <property type="entry name" value="5-DEMETHOXYUBIQUINONE HYDROXYLASE, MITOCHONDRIAL"/>
    <property type="match status" value="1"/>
</dbReference>
<evidence type="ECO:0000256" key="6">
    <source>
        <dbReference type="ARBA" id="ARBA00023033"/>
    </source>
</evidence>
<name>A0A916XFI8_9BURK</name>
<dbReference type="GO" id="GO:0006744">
    <property type="term" value="P:ubiquinone biosynthetic process"/>
    <property type="evidence" value="ECO:0007669"/>
    <property type="project" value="UniProtKB-KW"/>
</dbReference>
<dbReference type="InterPro" id="IPR009078">
    <property type="entry name" value="Ferritin-like_SF"/>
</dbReference>
<protein>
    <submittedName>
        <fullName evidence="8">5-demethoxyubiquinone hydroxylase, mitochondrial</fullName>
    </submittedName>
</protein>
<dbReference type="InterPro" id="IPR011566">
    <property type="entry name" value="Ubq_synth_Coq7"/>
</dbReference>
<reference evidence="8" key="2">
    <citation type="submission" date="2020-09" db="EMBL/GenBank/DDBJ databases">
        <authorList>
            <person name="Sun Q."/>
            <person name="Zhou Y."/>
        </authorList>
    </citation>
    <scope>NUCLEOTIDE SEQUENCE</scope>
    <source>
        <strain evidence="8">CGMCC 1.10998</strain>
    </source>
</reference>
<keyword evidence="2" id="KW-0831">Ubiquinone biosynthesis</keyword>
<dbReference type="AlphaFoldDB" id="A0A916XFI8"/>
<dbReference type="Pfam" id="PF03232">
    <property type="entry name" value="COQ7"/>
    <property type="match status" value="1"/>
</dbReference>
<gene>
    <name evidence="8" type="ORF">GCM10011396_14030</name>
</gene>
<dbReference type="PANTHER" id="PTHR11237">
    <property type="entry name" value="COENZYME Q10 BIOSYNTHESIS PROTEIN 7"/>
    <property type="match status" value="1"/>
</dbReference>
<comment type="caution">
    <text evidence="8">The sequence shown here is derived from an EMBL/GenBank/DDBJ whole genome shotgun (WGS) entry which is preliminary data.</text>
</comment>
<organism evidence="8 9">
    <name type="scientific">Undibacterium terreum</name>
    <dbReference type="NCBI Taxonomy" id="1224302"/>
    <lineage>
        <taxon>Bacteria</taxon>
        <taxon>Pseudomonadati</taxon>
        <taxon>Pseudomonadota</taxon>
        <taxon>Betaproteobacteria</taxon>
        <taxon>Burkholderiales</taxon>
        <taxon>Oxalobacteraceae</taxon>
        <taxon>Undibacterium</taxon>
    </lineage>
</organism>
<reference evidence="8" key="1">
    <citation type="journal article" date="2014" name="Int. J. Syst. Evol. Microbiol.">
        <title>Complete genome sequence of Corynebacterium casei LMG S-19264T (=DSM 44701T), isolated from a smear-ripened cheese.</title>
        <authorList>
            <consortium name="US DOE Joint Genome Institute (JGI-PGF)"/>
            <person name="Walter F."/>
            <person name="Albersmeier A."/>
            <person name="Kalinowski J."/>
            <person name="Ruckert C."/>
        </authorList>
    </citation>
    <scope>NUCLEOTIDE SEQUENCE</scope>
    <source>
        <strain evidence="8">CGMCC 1.10998</strain>
    </source>
</reference>
<keyword evidence="4" id="KW-0560">Oxidoreductase</keyword>
<comment type="pathway">
    <text evidence="1">Cofactor biosynthesis; ubiquinone biosynthesis.</text>
</comment>
<dbReference type="EMBL" id="BMED01000001">
    <property type="protein sequence ID" value="GGC68141.1"/>
    <property type="molecule type" value="Genomic_DNA"/>
</dbReference>
<dbReference type="GO" id="GO:0008682">
    <property type="term" value="F:3-demethoxyubiquinol 3-hydroxylase activity"/>
    <property type="evidence" value="ECO:0007669"/>
    <property type="project" value="TreeGrafter"/>
</dbReference>
<evidence type="ECO:0000256" key="3">
    <source>
        <dbReference type="ARBA" id="ARBA00022723"/>
    </source>
</evidence>
<dbReference type="RefSeq" id="WP_229750961.1">
    <property type="nucleotide sequence ID" value="NZ_BMED01000001.1"/>
</dbReference>
<evidence type="ECO:0000313" key="8">
    <source>
        <dbReference type="EMBL" id="GGC68141.1"/>
    </source>
</evidence>
<sequence length="180" mass="19589">MIPAVSMNAHTTLGGRILKVNHAGEQGAVNIYAGQIFMARLTTPTLVPELREFKSHEEAHRAIFAAELKRRGLPRCRSYWLCAAGGYTLGLLTGLFGKRAIAATTVAVESVVLKHLEHQLTDLHGKDQDAVAAISAIVVEERLHHDQSASYLPTGNLWSKLITPVVALSTEAVIWMGMNI</sequence>
<keyword evidence="9" id="KW-1185">Reference proteome</keyword>
<evidence type="ECO:0000313" key="9">
    <source>
        <dbReference type="Proteomes" id="UP000637423"/>
    </source>
</evidence>
<evidence type="ECO:0000256" key="7">
    <source>
        <dbReference type="ARBA" id="ARBA00023136"/>
    </source>
</evidence>